<name>A0A8J2L4X7_9HEXA</name>
<keyword evidence="3" id="KW-1185">Reference proteome</keyword>
<protein>
    <submittedName>
        <fullName evidence="2">Uncharacterized protein</fullName>
    </submittedName>
</protein>
<organism evidence="2 3">
    <name type="scientific">Allacma fusca</name>
    <dbReference type="NCBI Taxonomy" id="39272"/>
    <lineage>
        <taxon>Eukaryota</taxon>
        <taxon>Metazoa</taxon>
        <taxon>Ecdysozoa</taxon>
        <taxon>Arthropoda</taxon>
        <taxon>Hexapoda</taxon>
        <taxon>Collembola</taxon>
        <taxon>Symphypleona</taxon>
        <taxon>Sminthuridae</taxon>
        <taxon>Allacma</taxon>
    </lineage>
</organism>
<dbReference type="Proteomes" id="UP000708208">
    <property type="component" value="Unassembled WGS sequence"/>
</dbReference>
<reference evidence="2" key="1">
    <citation type="submission" date="2021-06" db="EMBL/GenBank/DDBJ databases">
        <authorList>
            <person name="Hodson N. C."/>
            <person name="Mongue J. A."/>
            <person name="Jaron S. K."/>
        </authorList>
    </citation>
    <scope>NUCLEOTIDE SEQUENCE</scope>
</reference>
<dbReference type="EMBL" id="CAJVCH010349903">
    <property type="protein sequence ID" value="CAG7815658.1"/>
    <property type="molecule type" value="Genomic_DNA"/>
</dbReference>
<comment type="caution">
    <text evidence="2">The sequence shown here is derived from an EMBL/GenBank/DDBJ whole genome shotgun (WGS) entry which is preliminary data.</text>
</comment>
<proteinExistence type="predicted"/>
<accession>A0A8J2L4X7</accession>
<evidence type="ECO:0000256" key="1">
    <source>
        <dbReference type="SAM" id="MobiDB-lite"/>
    </source>
</evidence>
<feature type="region of interest" description="Disordered" evidence="1">
    <location>
        <begin position="171"/>
        <end position="225"/>
    </location>
</feature>
<feature type="compositionally biased region" description="Polar residues" evidence="1">
    <location>
        <begin position="64"/>
        <end position="83"/>
    </location>
</feature>
<sequence length="241" mass="26623">MSLYVFQNKHKHDKEPEYGLPVDKSSHGNASPPNAEVGLSVVETDDEIPTSSSRTSDEDPFLDASSSMKSSCHYSIQSVGSSRQSLQHNFDEILLVPNEKKQWFRLTGKRKETKDKKKEEPKPKPPKNQTKGKSLPNLQQDLQRSSGQALRSTSPTASIASISTRSIYQSLASSRTSLSEHETASIKSKGRFSFIRVGSKSKGKPQPPSSRSPSPAQTQAEVEARAKEKLEKLTKAVQRKS</sequence>
<dbReference type="AlphaFoldDB" id="A0A8J2L4X7"/>
<evidence type="ECO:0000313" key="2">
    <source>
        <dbReference type="EMBL" id="CAG7815658.1"/>
    </source>
</evidence>
<feature type="compositionally biased region" description="Polar residues" evidence="1">
    <location>
        <begin position="136"/>
        <end position="150"/>
    </location>
</feature>
<feature type="region of interest" description="Disordered" evidence="1">
    <location>
        <begin position="1"/>
        <end position="83"/>
    </location>
</feature>
<feature type="non-terminal residue" evidence="2">
    <location>
        <position position="1"/>
    </location>
</feature>
<evidence type="ECO:0000313" key="3">
    <source>
        <dbReference type="Proteomes" id="UP000708208"/>
    </source>
</evidence>
<feature type="compositionally biased region" description="Basic and acidic residues" evidence="1">
    <location>
        <begin position="109"/>
        <end position="123"/>
    </location>
</feature>
<feature type="region of interest" description="Disordered" evidence="1">
    <location>
        <begin position="104"/>
        <end position="158"/>
    </location>
</feature>
<gene>
    <name evidence="2" type="ORF">AFUS01_LOCUS26324</name>
</gene>